<dbReference type="InParanoid" id="G7YTA7"/>
<dbReference type="GO" id="GO:0000981">
    <property type="term" value="F:DNA-binding transcription factor activity, RNA polymerase II-specific"/>
    <property type="evidence" value="ECO:0007669"/>
    <property type="project" value="TreeGrafter"/>
</dbReference>
<keyword evidence="5" id="KW-0539">Nucleus</keyword>
<gene>
    <name evidence="8" type="ORF">CLF_110225</name>
</gene>
<evidence type="ECO:0000259" key="7">
    <source>
        <dbReference type="Pfam" id="PF25981"/>
    </source>
</evidence>
<dbReference type="InterPro" id="IPR052412">
    <property type="entry name" value="CC-Dev_Transcription_Reg"/>
</dbReference>
<dbReference type="PANTHER" id="PTHR13059">
    <property type="entry name" value="HMG-BOX TRANSCRIPTION FACTOR BBX"/>
    <property type="match status" value="1"/>
</dbReference>
<feature type="domain" description="Protein capicua homolog-like C-terminal tri-helical" evidence="7">
    <location>
        <begin position="92"/>
        <end position="145"/>
    </location>
</feature>
<dbReference type="EMBL" id="DF144180">
    <property type="protein sequence ID" value="GAA56187.1"/>
    <property type="molecule type" value="Genomic_DNA"/>
</dbReference>
<evidence type="ECO:0000256" key="2">
    <source>
        <dbReference type="ARBA" id="ARBA00023015"/>
    </source>
</evidence>
<evidence type="ECO:0000313" key="8">
    <source>
        <dbReference type="EMBL" id="GAA56187.1"/>
    </source>
</evidence>
<feature type="compositionally biased region" description="Polar residues" evidence="6">
    <location>
        <begin position="38"/>
        <end position="50"/>
    </location>
</feature>
<dbReference type="Proteomes" id="UP000008909">
    <property type="component" value="Unassembled WGS sequence"/>
</dbReference>
<evidence type="ECO:0000256" key="5">
    <source>
        <dbReference type="ARBA" id="ARBA00023242"/>
    </source>
</evidence>
<keyword evidence="4" id="KW-0804">Transcription</keyword>
<feature type="compositionally biased region" description="Polar residues" evidence="6">
    <location>
        <begin position="13"/>
        <end position="30"/>
    </location>
</feature>
<dbReference type="Pfam" id="PF25981">
    <property type="entry name" value="HTH_Cic_C"/>
    <property type="match status" value="1"/>
</dbReference>
<keyword evidence="3" id="KW-0238">DNA-binding</keyword>
<organism evidence="8 9">
    <name type="scientific">Clonorchis sinensis</name>
    <name type="common">Chinese liver fluke</name>
    <dbReference type="NCBI Taxonomy" id="79923"/>
    <lineage>
        <taxon>Eukaryota</taxon>
        <taxon>Metazoa</taxon>
        <taxon>Spiralia</taxon>
        <taxon>Lophotrochozoa</taxon>
        <taxon>Platyhelminthes</taxon>
        <taxon>Trematoda</taxon>
        <taxon>Digenea</taxon>
        <taxon>Opisthorchiida</taxon>
        <taxon>Opisthorchiata</taxon>
        <taxon>Opisthorchiidae</taxon>
        <taxon>Clonorchis</taxon>
    </lineage>
</organism>
<dbReference type="AlphaFoldDB" id="G7YTA7"/>
<dbReference type="STRING" id="79923.G7YTA7"/>
<dbReference type="GO" id="GO:0000977">
    <property type="term" value="F:RNA polymerase II transcription regulatory region sequence-specific DNA binding"/>
    <property type="evidence" value="ECO:0007669"/>
    <property type="project" value="TreeGrafter"/>
</dbReference>
<evidence type="ECO:0000313" key="9">
    <source>
        <dbReference type="Proteomes" id="UP000008909"/>
    </source>
</evidence>
<reference key="2">
    <citation type="submission" date="2011-10" db="EMBL/GenBank/DDBJ databases">
        <title>The genome and transcriptome sequence of Clonorchis sinensis provide insights into the carcinogenic liver fluke.</title>
        <authorList>
            <person name="Wang X."/>
            <person name="Huang Y."/>
            <person name="Chen W."/>
            <person name="Liu H."/>
            <person name="Guo L."/>
            <person name="Chen Y."/>
            <person name="Luo F."/>
            <person name="Zhou W."/>
            <person name="Sun J."/>
            <person name="Mao Q."/>
            <person name="Liang P."/>
            <person name="Zhou C."/>
            <person name="Tian Y."/>
            <person name="Men J."/>
            <person name="Lv X."/>
            <person name="Huang L."/>
            <person name="Zhou J."/>
            <person name="Hu Y."/>
            <person name="Li R."/>
            <person name="Zhang F."/>
            <person name="Lei H."/>
            <person name="Li X."/>
            <person name="Hu X."/>
            <person name="Liang C."/>
            <person name="Xu J."/>
            <person name="Wu Z."/>
            <person name="Yu X."/>
        </authorList>
    </citation>
    <scope>NUCLEOTIDE SEQUENCE</scope>
    <source>
        <strain>Henan</strain>
    </source>
</reference>
<evidence type="ECO:0000256" key="3">
    <source>
        <dbReference type="ARBA" id="ARBA00023125"/>
    </source>
</evidence>
<dbReference type="GO" id="GO:0005634">
    <property type="term" value="C:nucleus"/>
    <property type="evidence" value="ECO:0007669"/>
    <property type="project" value="TreeGrafter"/>
</dbReference>
<evidence type="ECO:0000256" key="4">
    <source>
        <dbReference type="ARBA" id="ARBA00023163"/>
    </source>
</evidence>
<dbReference type="PANTHER" id="PTHR13059:SF13">
    <property type="entry name" value="PROTEIN CAPICUA HOMOLOG"/>
    <property type="match status" value="1"/>
</dbReference>
<keyword evidence="1" id="KW-0597">Phosphoprotein</keyword>
<name>G7YTA7_CLOSI</name>
<keyword evidence="2" id="KW-0805">Transcription regulation</keyword>
<dbReference type="InterPro" id="IPR058606">
    <property type="entry name" value="HTH_Cic_C"/>
</dbReference>
<evidence type="ECO:0000256" key="1">
    <source>
        <dbReference type="ARBA" id="ARBA00022553"/>
    </source>
</evidence>
<feature type="region of interest" description="Disordered" evidence="6">
    <location>
        <begin position="13"/>
        <end position="50"/>
    </location>
</feature>
<reference evidence="8" key="1">
    <citation type="journal article" date="2011" name="Genome Biol.">
        <title>The draft genome of the carcinogenic human liver fluke Clonorchis sinensis.</title>
        <authorList>
            <person name="Wang X."/>
            <person name="Chen W."/>
            <person name="Huang Y."/>
            <person name="Sun J."/>
            <person name="Men J."/>
            <person name="Liu H."/>
            <person name="Luo F."/>
            <person name="Guo L."/>
            <person name="Lv X."/>
            <person name="Deng C."/>
            <person name="Zhou C."/>
            <person name="Fan Y."/>
            <person name="Li X."/>
            <person name="Huang L."/>
            <person name="Hu Y."/>
            <person name="Liang C."/>
            <person name="Hu X."/>
            <person name="Xu J."/>
            <person name="Yu X."/>
        </authorList>
    </citation>
    <scope>NUCLEOTIDE SEQUENCE [LARGE SCALE GENOMIC DNA]</scope>
    <source>
        <strain evidence="8">Henan</strain>
    </source>
</reference>
<evidence type="ECO:0000256" key="6">
    <source>
        <dbReference type="SAM" id="MobiDB-lite"/>
    </source>
</evidence>
<accession>G7YTA7</accession>
<proteinExistence type="predicted"/>
<sequence length="178" mass="20243">MENVFFGADFPQSIQSFDQENDTPESGLTQRHNHGHRFNSSGSCVSTPPNSAAYLRQPQPLAPKSQQCSTDVKNCSAVNPTMARKLTPSRTHLAMRRKLVLELFQEHGLFPSVSTTANFQQRHLTHFPNRQTLQLKIREMRQRIMQSTNQHFTNQPCRRHVFPRCADLAEVGQPGQCS</sequence>
<keyword evidence="9" id="KW-1185">Reference proteome</keyword>
<protein>
    <submittedName>
        <fullName evidence="8">Protein capicua homolog</fullName>
    </submittedName>
</protein>